<evidence type="ECO:0000256" key="7">
    <source>
        <dbReference type="HAMAP-Rule" id="MF_00523"/>
    </source>
</evidence>
<proteinExistence type="inferred from homology"/>
<evidence type="ECO:0000256" key="4">
    <source>
        <dbReference type="ARBA" id="ARBA00022737"/>
    </source>
</evidence>
<evidence type="ECO:0000313" key="10">
    <source>
        <dbReference type="Proteomes" id="UP000596977"/>
    </source>
</evidence>
<dbReference type="OrthoDB" id="9784739at2"/>
<dbReference type="CDD" id="cd03352">
    <property type="entry name" value="LbH_LpxD"/>
    <property type="match status" value="1"/>
</dbReference>
<keyword evidence="5 7" id="KW-0443">Lipid metabolism</keyword>
<dbReference type="PROSITE" id="PS00101">
    <property type="entry name" value="HEXAPEP_TRANSFERASES"/>
    <property type="match status" value="1"/>
</dbReference>
<keyword evidence="10" id="KW-1185">Reference proteome</keyword>
<dbReference type="RefSeq" id="WP_127071089.1">
    <property type="nucleotide sequence ID" value="NZ_BMKB01000003.1"/>
</dbReference>
<comment type="subunit">
    <text evidence="7">Homotrimer.</text>
</comment>
<dbReference type="GO" id="GO:0103118">
    <property type="term" value="F:UDP-3-O-[(3R)-3-hydroxyacyl]-glucosamine N-acyltransferase activity"/>
    <property type="evidence" value="ECO:0007669"/>
    <property type="project" value="UniProtKB-EC"/>
</dbReference>
<dbReference type="EC" id="2.3.1.191" evidence="7"/>
<dbReference type="GO" id="GO:0016410">
    <property type="term" value="F:N-acyltransferase activity"/>
    <property type="evidence" value="ECO:0007669"/>
    <property type="project" value="InterPro"/>
</dbReference>
<reference evidence="9 10" key="1">
    <citation type="journal article" date="2014" name="Int. J. Syst. Evol. Microbiol.">
        <title>Complete genome sequence of Corynebacterium casei LMG S-19264T (=DSM 44701T), isolated from a smear-ripened cheese.</title>
        <authorList>
            <consortium name="US DOE Joint Genome Institute (JGI-PGF)"/>
            <person name="Walter F."/>
            <person name="Albersmeier A."/>
            <person name="Kalinowski J."/>
            <person name="Ruckert C."/>
        </authorList>
    </citation>
    <scope>NUCLEOTIDE SEQUENCE [LARGE SCALE GENOMIC DNA]</scope>
    <source>
        <strain evidence="9 10">CGMCC 1.15896</strain>
    </source>
</reference>
<organism evidence="9 10">
    <name type="scientific">Pelagibacterium lentulum</name>
    <dbReference type="NCBI Taxonomy" id="2029865"/>
    <lineage>
        <taxon>Bacteria</taxon>
        <taxon>Pseudomonadati</taxon>
        <taxon>Pseudomonadota</taxon>
        <taxon>Alphaproteobacteria</taxon>
        <taxon>Hyphomicrobiales</taxon>
        <taxon>Devosiaceae</taxon>
        <taxon>Pelagibacterium</taxon>
    </lineage>
</organism>
<dbReference type="NCBIfam" id="TIGR01853">
    <property type="entry name" value="lipid_A_lpxD"/>
    <property type="match status" value="1"/>
</dbReference>
<dbReference type="AlphaFoldDB" id="A0A916VYI6"/>
<dbReference type="InterPro" id="IPR001451">
    <property type="entry name" value="Hexapep"/>
</dbReference>
<dbReference type="InterPro" id="IPR011004">
    <property type="entry name" value="Trimer_LpxA-like_sf"/>
</dbReference>
<keyword evidence="3 7" id="KW-0808">Transferase</keyword>
<keyword evidence="6 7" id="KW-0012">Acyltransferase</keyword>
<dbReference type="Proteomes" id="UP000596977">
    <property type="component" value="Unassembled WGS sequence"/>
</dbReference>
<dbReference type="InterPro" id="IPR018357">
    <property type="entry name" value="Hexapep_transf_CS"/>
</dbReference>
<evidence type="ECO:0000256" key="5">
    <source>
        <dbReference type="ARBA" id="ARBA00023098"/>
    </source>
</evidence>
<dbReference type="Gene3D" id="2.160.10.10">
    <property type="entry name" value="Hexapeptide repeat proteins"/>
    <property type="match status" value="1"/>
</dbReference>
<comment type="catalytic activity">
    <reaction evidence="7">
        <text>a UDP-3-O-[(3R)-3-hydroxyacyl]-alpha-D-glucosamine + a (3R)-hydroxyacyl-[ACP] = a UDP-2-N,3-O-bis[(3R)-3-hydroxyacyl]-alpha-D-glucosamine + holo-[ACP] + H(+)</text>
        <dbReference type="Rhea" id="RHEA:53836"/>
        <dbReference type="Rhea" id="RHEA-COMP:9685"/>
        <dbReference type="Rhea" id="RHEA-COMP:9945"/>
        <dbReference type="ChEBI" id="CHEBI:15378"/>
        <dbReference type="ChEBI" id="CHEBI:64479"/>
        <dbReference type="ChEBI" id="CHEBI:78827"/>
        <dbReference type="ChEBI" id="CHEBI:137740"/>
        <dbReference type="ChEBI" id="CHEBI:137748"/>
        <dbReference type="EC" id="2.3.1.191"/>
    </reaction>
</comment>
<keyword evidence="2 7" id="KW-0441">Lipid A biosynthesis</keyword>
<keyword evidence="4 7" id="KW-0677">Repeat</keyword>
<keyword evidence="1 7" id="KW-0444">Lipid biosynthesis</keyword>
<dbReference type="Pfam" id="PF00132">
    <property type="entry name" value="Hexapep"/>
    <property type="match status" value="2"/>
</dbReference>
<dbReference type="InterPro" id="IPR007691">
    <property type="entry name" value="LpxD"/>
</dbReference>
<comment type="function">
    <text evidence="7">Catalyzes the N-acylation of UDP-3-O-acylglucosamine using 3-hydroxyacyl-ACP as the acyl donor. Is involved in the biosynthesis of lipid A, a phosphorylated glycolipid that anchors the lipopolysaccharide to the outer membrane of the cell.</text>
</comment>
<evidence type="ECO:0000313" key="9">
    <source>
        <dbReference type="EMBL" id="GGA52370.1"/>
    </source>
</evidence>
<dbReference type="InterPro" id="IPR020573">
    <property type="entry name" value="UDP_GlcNAc_AcTrfase_non-rep"/>
</dbReference>
<evidence type="ECO:0000256" key="3">
    <source>
        <dbReference type="ARBA" id="ARBA00022679"/>
    </source>
</evidence>
<dbReference type="EMBL" id="BMKB01000003">
    <property type="protein sequence ID" value="GGA52370.1"/>
    <property type="molecule type" value="Genomic_DNA"/>
</dbReference>
<feature type="active site" description="Proton acceptor" evidence="7">
    <location>
        <position position="252"/>
    </location>
</feature>
<evidence type="ECO:0000259" key="8">
    <source>
        <dbReference type="Pfam" id="PF04613"/>
    </source>
</evidence>
<dbReference type="Pfam" id="PF04613">
    <property type="entry name" value="LpxD"/>
    <property type="match status" value="1"/>
</dbReference>
<dbReference type="PANTHER" id="PTHR43378">
    <property type="entry name" value="UDP-3-O-ACYLGLUCOSAMINE N-ACYLTRANSFERASE"/>
    <property type="match status" value="1"/>
</dbReference>
<protein>
    <recommendedName>
        <fullName evidence="7">UDP-3-O-acylglucosamine N-acyltransferase</fullName>
        <ecNumber evidence="7">2.3.1.191</ecNumber>
    </recommendedName>
</protein>
<comment type="caution">
    <text evidence="9">The sequence shown here is derived from an EMBL/GenBank/DDBJ whole genome shotgun (WGS) entry which is preliminary data.</text>
</comment>
<comment type="similarity">
    <text evidence="7">Belongs to the transferase hexapeptide repeat family. LpxD subfamily.</text>
</comment>
<dbReference type="NCBIfam" id="NF002060">
    <property type="entry name" value="PRK00892.1"/>
    <property type="match status" value="1"/>
</dbReference>
<evidence type="ECO:0000256" key="1">
    <source>
        <dbReference type="ARBA" id="ARBA00022516"/>
    </source>
</evidence>
<dbReference type="SUPFAM" id="SSF51161">
    <property type="entry name" value="Trimeric LpxA-like enzymes"/>
    <property type="match status" value="1"/>
</dbReference>
<name>A0A916VYI6_9HYPH</name>
<gene>
    <name evidence="7 9" type="primary">lpxD</name>
    <name evidence="9" type="ORF">GCM10011499_23050</name>
</gene>
<accession>A0A916VYI6</accession>
<evidence type="ECO:0000256" key="6">
    <source>
        <dbReference type="ARBA" id="ARBA00023315"/>
    </source>
</evidence>
<dbReference type="GO" id="GO:0009245">
    <property type="term" value="P:lipid A biosynthetic process"/>
    <property type="evidence" value="ECO:0007669"/>
    <property type="project" value="UniProtKB-UniRule"/>
</dbReference>
<sequence length="342" mass="35328">MIDTRFHSFTGPISLPDLLLKSGHADLAEKAGTEVKITGASDLAESKPGTISFIARAAFARKLADAAASVVLVPNGFEHQLAPGTAILRCEDPYGVFIDILNVLYPDDTRRITEATGAYHDENYKLEDNVVIGAGAVVGKGAEIGSGTVIGANAVIGSGVTIGRNCVIGAGSKIECAHLGNEVVLQPGVVIGAEGFGFQLKSNRHKKIPQLGRVIIQDAVEIGANTTVDRGTLSDTVIGEGTKIDNLVQIGHNCRIGRNCVISGMCGLSGSTILEDGVVMGGGAGTAGHMTIGAGTIVLARSGVSHSFPAGSNIGGAPAQDVKMWKREIVALRRLSKEGDKK</sequence>
<dbReference type="HAMAP" id="MF_00523">
    <property type="entry name" value="LpxD"/>
    <property type="match status" value="1"/>
</dbReference>
<evidence type="ECO:0000256" key="2">
    <source>
        <dbReference type="ARBA" id="ARBA00022556"/>
    </source>
</evidence>
<feature type="domain" description="UDP-3-O-[3-hydroxymyristoyl] glucosamine N-acyltransferase non-repeat region" evidence="8">
    <location>
        <begin position="35"/>
        <end position="102"/>
    </location>
</feature>
<dbReference type="GO" id="GO:0016020">
    <property type="term" value="C:membrane"/>
    <property type="evidence" value="ECO:0007669"/>
    <property type="project" value="GOC"/>
</dbReference>
<dbReference type="Gene3D" id="3.40.1390.10">
    <property type="entry name" value="MurE/MurF, N-terminal domain"/>
    <property type="match status" value="1"/>
</dbReference>
<comment type="pathway">
    <text evidence="7">Bacterial outer membrane biogenesis; LPS lipid A biosynthesis.</text>
</comment>
<dbReference type="PANTHER" id="PTHR43378:SF2">
    <property type="entry name" value="UDP-3-O-ACYLGLUCOSAMINE N-ACYLTRANSFERASE 1, MITOCHONDRIAL-RELATED"/>
    <property type="match status" value="1"/>
</dbReference>